<keyword evidence="4 10" id="KW-1134">Transmembrane beta strand</keyword>
<comment type="caution">
    <text evidence="15">The sequence shown here is derived from an EMBL/GenBank/DDBJ whole genome shotgun (WGS) entry which is preliminary data.</text>
</comment>
<dbReference type="Gene3D" id="2.170.130.10">
    <property type="entry name" value="TonB-dependent receptor, plug domain"/>
    <property type="match status" value="1"/>
</dbReference>
<dbReference type="InterPro" id="IPR012910">
    <property type="entry name" value="Plug_dom"/>
</dbReference>
<dbReference type="SUPFAM" id="SSF56935">
    <property type="entry name" value="Porins"/>
    <property type="match status" value="1"/>
</dbReference>
<dbReference type="Proteomes" id="UP000257706">
    <property type="component" value="Unassembled WGS sequence"/>
</dbReference>
<evidence type="ECO:0000256" key="12">
    <source>
        <dbReference type="SAM" id="SignalP"/>
    </source>
</evidence>
<dbReference type="Gene3D" id="2.40.170.20">
    <property type="entry name" value="TonB-dependent receptor, beta-barrel domain"/>
    <property type="match status" value="1"/>
</dbReference>
<dbReference type="InterPro" id="IPR037066">
    <property type="entry name" value="Plug_dom_sf"/>
</dbReference>
<dbReference type="InterPro" id="IPR011276">
    <property type="entry name" value="TonB_haem/Hb_rcpt"/>
</dbReference>
<evidence type="ECO:0000256" key="5">
    <source>
        <dbReference type="ARBA" id="ARBA00022692"/>
    </source>
</evidence>
<dbReference type="InterPro" id="IPR010949">
    <property type="entry name" value="TonB_Hb/transfer/lactofer_rcpt"/>
</dbReference>
<keyword evidence="7 11" id="KW-0798">TonB box</keyword>
<accession>A0A3B9IKI4</accession>
<evidence type="ECO:0000256" key="4">
    <source>
        <dbReference type="ARBA" id="ARBA00022452"/>
    </source>
</evidence>
<dbReference type="CDD" id="cd01347">
    <property type="entry name" value="ligand_gated_channel"/>
    <property type="match status" value="1"/>
</dbReference>
<comment type="similarity">
    <text evidence="2 10 11">Belongs to the TonB-dependent receptor family.</text>
</comment>
<evidence type="ECO:0000256" key="9">
    <source>
        <dbReference type="ARBA" id="ARBA00023237"/>
    </source>
</evidence>
<reference evidence="15 16" key="1">
    <citation type="journal article" date="2018" name="Nat. Biotechnol.">
        <title>A standardized bacterial taxonomy based on genome phylogeny substantially revises the tree of life.</title>
        <authorList>
            <person name="Parks D.H."/>
            <person name="Chuvochina M."/>
            <person name="Waite D.W."/>
            <person name="Rinke C."/>
            <person name="Skarshewski A."/>
            <person name="Chaumeil P.A."/>
            <person name="Hugenholtz P."/>
        </authorList>
    </citation>
    <scope>NUCLEOTIDE SEQUENCE [LARGE SCALE GENOMIC DNA]</scope>
    <source>
        <strain evidence="15">UBA8739</strain>
    </source>
</reference>
<evidence type="ECO:0000313" key="16">
    <source>
        <dbReference type="Proteomes" id="UP000257706"/>
    </source>
</evidence>
<feature type="domain" description="TonB-dependent receptor-like beta-barrel" evidence="13">
    <location>
        <begin position="255"/>
        <end position="660"/>
    </location>
</feature>
<dbReference type="GO" id="GO:0009279">
    <property type="term" value="C:cell outer membrane"/>
    <property type="evidence" value="ECO:0007669"/>
    <property type="project" value="UniProtKB-SubCell"/>
</dbReference>
<evidence type="ECO:0000256" key="6">
    <source>
        <dbReference type="ARBA" id="ARBA00022729"/>
    </source>
</evidence>
<protein>
    <submittedName>
        <fullName evidence="15">TonB-dependent receptor</fullName>
    </submittedName>
</protein>
<dbReference type="Pfam" id="PF00593">
    <property type="entry name" value="TonB_dep_Rec_b-barrel"/>
    <property type="match status" value="1"/>
</dbReference>
<keyword evidence="15" id="KW-0675">Receptor</keyword>
<proteinExistence type="inferred from homology"/>
<evidence type="ECO:0000256" key="7">
    <source>
        <dbReference type="ARBA" id="ARBA00023077"/>
    </source>
</evidence>
<evidence type="ECO:0000256" key="8">
    <source>
        <dbReference type="ARBA" id="ARBA00023136"/>
    </source>
</evidence>
<evidence type="ECO:0000256" key="11">
    <source>
        <dbReference type="RuleBase" id="RU003357"/>
    </source>
</evidence>
<dbReference type="NCBIfam" id="TIGR01785">
    <property type="entry name" value="TonB-hemin"/>
    <property type="match status" value="1"/>
</dbReference>
<dbReference type="GO" id="GO:0015232">
    <property type="term" value="F:heme transmembrane transporter activity"/>
    <property type="evidence" value="ECO:0007669"/>
    <property type="project" value="InterPro"/>
</dbReference>
<keyword evidence="6 12" id="KW-0732">Signal</keyword>
<feature type="chain" id="PRO_5017687638" evidence="12">
    <location>
        <begin position="37"/>
        <end position="692"/>
    </location>
</feature>
<dbReference type="PROSITE" id="PS52016">
    <property type="entry name" value="TONB_DEPENDENT_REC_3"/>
    <property type="match status" value="1"/>
</dbReference>
<keyword evidence="5 10" id="KW-0812">Transmembrane</keyword>
<evidence type="ECO:0000313" key="15">
    <source>
        <dbReference type="EMBL" id="HAE47817.1"/>
    </source>
</evidence>
<evidence type="ECO:0000256" key="1">
    <source>
        <dbReference type="ARBA" id="ARBA00004571"/>
    </source>
</evidence>
<dbReference type="PANTHER" id="PTHR30069">
    <property type="entry name" value="TONB-DEPENDENT OUTER MEMBRANE RECEPTOR"/>
    <property type="match status" value="1"/>
</dbReference>
<comment type="subcellular location">
    <subcellularLocation>
        <location evidence="1 10">Cell outer membrane</location>
        <topology evidence="1 10">Multi-pass membrane protein</topology>
    </subcellularLocation>
</comment>
<dbReference type="Pfam" id="PF07715">
    <property type="entry name" value="Plug"/>
    <property type="match status" value="1"/>
</dbReference>
<evidence type="ECO:0000256" key="3">
    <source>
        <dbReference type="ARBA" id="ARBA00022448"/>
    </source>
</evidence>
<dbReference type="GO" id="GO:0044718">
    <property type="term" value="P:siderophore transmembrane transport"/>
    <property type="evidence" value="ECO:0007669"/>
    <property type="project" value="TreeGrafter"/>
</dbReference>
<dbReference type="PANTHER" id="PTHR30069:SF41">
    <property type="entry name" value="HEME_HEMOPEXIN UTILIZATION PROTEIN C"/>
    <property type="match status" value="1"/>
</dbReference>
<name>A0A3B9IKI4_9PROT</name>
<dbReference type="NCBIfam" id="TIGR01786">
    <property type="entry name" value="TonB-hemlactrns"/>
    <property type="match status" value="1"/>
</dbReference>
<dbReference type="InterPro" id="IPR039426">
    <property type="entry name" value="TonB-dep_rcpt-like"/>
</dbReference>
<evidence type="ECO:0000259" key="13">
    <source>
        <dbReference type="Pfam" id="PF00593"/>
    </source>
</evidence>
<dbReference type="GO" id="GO:0015344">
    <property type="term" value="F:siderophore uptake transmembrane transporter activity"/>
    <property type="evidence" value="ECO:0007669"/>
    <property type="project" value="TreeGrafter"/>
</dbReference>
<evidence type="ECO:0000256" key="2">
    <source>
        <dbReference type="ARBA" id="ARBA00009810"/>
    </source>
</evidence>
<sequence>MTRPAAPVLRGRLPLAGTAAATLLLGITVQPVPAHAEETDASGAEVKSAPISRLEAITVTATRTEATAFDLPASVSQIDRTALDDVQAADLTILRRLPNVDMGGGPRPAAQNPSIRGFIGPRIILSVDGVRRNNEGGVLSPLLIDPDMIGAIDVVRGPVSASYGSGGLGGVMAIRTLEPEDLLAPGETTGGRASLGWRSGNHAFSSHVAGTTRTVDGDLLAALTYRSTDNIRTGTGDKLENEGDLLSGLFKGGLDLGPDHRIDISYQRFDDDLTGPNNPGGSALFPYSQLLERRQDQYSGRWSFADADRSWLDGSLQLYYTKLRFDTTSRETPPFDATSTETETRGLSLQNTSRFETGAALAHKLTYGVDHYVDTNTNRTAGSANVVLPDGDLTATGVFIQDELTIFEDWTLIGALRHDRYEIDPEGQASSSHDRLSPKVALHWQATPVLGLFVGYGEAFRAPTLAEMYPNLTATRALFNFIPNPELQPETAHTTEAGFTLAFDDLALPGDALRFKATVFHERVDDLIDSQVVGTFTRTPPFSGTGLIFQRRNVAEAKRRGIEAEASYQAGPVDVSIAYSKLRSKDADTGAQLYAPPDKVAAGIGYAVNQDWRVWYAGIYAAAQDYDSTPLRRRSGYAVHDLGVAFDRDWYRLDVAVTNLFDEAYVTYRQSLAETYAYEEGRSVNLRLTARF</sequence>
<keyword evidence="3 10" id="KW-0813">Transport</keyword>
<dbReference type="InterPro" id="IPR000531">
    <property type="entry name" value="Beta-barrel_TonB"/>
</dbReference>
<dbReference type="AlphaFoldDB" id="A0A3B9IKI4"/>
<gene>
    <name evidence="15" type="ORF">DCK97_10395</name>
</gene>
<dbReference type="EMBL" id="DMAI01000159">
    <property type="protein sequence ID" value="HAE47817.1"/>
    <property type="molecule type" value="Genomic_DNA"/>
</dbReference>
<feature type="domain" description="TonB-dependent receptor plug" evidence="14">
    <location>
        <begin position="69"/>
        <end position="171"/>
    </location>
</feature>
<keyword evidence="9 10" id="KW-0998">Cell outer membrane</keyword>
<evidence type="ECO:0000256" key="10">
    <source>
        <dbReference type="PROSITE-ProRule" id="PRU01360"/>
    </source>
</evidence>
<evidence type="ECO:0000259" key="14">
    <source>
        <dbReference type="Pfam" id="PF07715"/>
    </source>
</evidence>
<keyword evidence="8 10" id="KW-0472">Membrane</keyword>
<dbReference type="InterPro" id="IPR036942">
    <property type="entry name" value="Beta-barrel_TonB_sf"/>
</dbReference>
<feature type="signal peptide" evidence="12">
    <location>
        <begin position="1"/>
        <end position="36"/>
    </location>
</feature>
<organism evidence="15 16">
    <name type="scientific">Tistrella mobilis</name>
    <dbReference type="NCBI Taxonomy" id="171437"/>
    <lineage>
        <taxon>Bacteria</taxon>
        <taxon>Pseudomonadati</taxon>
        <taxon>Pseudomonadota</taxon>
        <taxon>Alphaproteobacteria</taxon>
        <taxon>Geminicoccales</taxon>
        <taxon>Geminicoccaceae</taxon>
        <taxon>Tistrella</taxon>
    </lineage>
</organism>